<comment type="caution">
    <text evidence="12">The sequence shown here is derived from an EMBL/GenBank/DDBJ whole genome shotgun (WGS) entry which is preliminary data.</text>
</comment>
<evidence type="ECO:0000256" key="6">
    <source>
        <dbReference type="ARBA" id="ARBA00022692"/>
    </source>
</evidence>
<evidence type="ECO:0000256" key="4">
    <source>
        <dbReference type="ARBA" id="ARBA00022553"/>
    </source>
</evidence>
<feature type="transmembrane region" description="Helical" evidence="10">
    <location>
        <begin position="246"/>
        <end position="267"/>
    </location>
</feature>
<dbReference type="Pfam" id="PF02518">
    <property type="entry name" value="HATPase_c"/>
    <property type="match status" value="1"/>
</dbReference>
<keyword evidence="13" id="KW-1185">Reference proteome</keyword>
<dbReference type="SMART" id="SM00387">
    <property type="entry name" value="HATPase_c"/>
    <property type="match status" value="1"/>
</dbReference>
<dbReference type="InterPro" id="IPR011622">
    <property type="entry name" value="7TMR_DISM_rcpt_extracell_dom2"/>
</dbReference>
<dbReference type="PRINTS" id="PR00344">
    <property type="entry name" value="BCTRLSENSOR"/>
</dbReference>
<sequence length="666" mass="73228">MSLIDHGLSQALRRTLWGWLCCWCVLLSGCGVWMPQHDFTVYASAKSAELFSPDQALKSYLAGAFERKDTGFGRGYQRQPMWLAVQFSSSPPGTASVVSVGPAILDSIEAYTLDATGHPIFVGRSGIGVPRQSRSGATLEHSFVIKPERPGPTLVLLKVKSSASMAVYAQVTSAEYQLESLRLQGLGFGILFGLMCACLATAGLAFLRSRNGRVAVWLAQTGAGLLFVLCFNGMLSILLLDFSLQAYSWLLTTSGALMLVSVVLFMGRYLSLAEDYPRLHATTLAMSWLVIPVALVMDALGWSLFLGLALVLLPTMACMGLGLLLQTLRGHPKARSQGIWGWLLGAAFIYQYGGKWGYWSFGAFNMTAWQYALFICYCVILVDLVRGLAQTHGRARLRRQHLQAQLMAERSSLQEKVLAGTSALQTLHEDLRREERAQRDLLLVAAQEFQPPARRIRRLLDDLRLRPGSQQSNLAERLRNMGIAADRLQFLANKLISAERIDELTIHPEFHAVSVTEWVHEVLHDTVLFIHTRGLEHVQGVQVSGDPVLLRIALQNLIDNAIRHTDAQEGSVSLEVLQHPQEIELIIADQGPGIPDSLRPHLFQRYTNAQRKPGHGLGLSIVAAIARSHQGQVSVSDAQPHGARFHLRLPSLPTLSGAESSKTNAG</sequence>
<feature type="transmembrane region" description="Helical" evidence="10">
    <location>
        <begin position="337"/>
        <end position="353"/>
    </location>
</feature>
<evidence type="ECO:0000256" key="8">
    <source>
        <dbReference type="ARBA" id="ARBA00022989"/>
    </source>
</evidence>
<evidence type="ECO:0000313" key="13">
    <source>
        <dbReference type="Proteomes" id="UP000672097"/>
    </source>
</evidence>
<comment type="subcellular location">
    <subcellularLocation>
        <location evidence="2">Membrane</location>
    </subcellularLocation>
</comment>
<dbReference type="Gene3D" id="3.30.565.10">
    <property type="entry name" value="Histidine kinase-like ATPase, C-terminal domain"/>
    <property type="match status" value="1"/>
</dbReference>
<protein>
    <recommendedName>
        <fullName evidence="3">histidine kinase</fullName>
        <ecNumber evidence="3">2.7.13.3</ecNumber>
    </recommendedName>
</protein>
<dbReference type="CDD" id="cd00075">
    <property type="entry name" value="HATPase"/>
    <property type="match status" value="1"/>
</dbReference>
<dbReference type="InterPro" id="IPR003594">
    <property type="entry name" value="HATPase_dom"/>
</dbReference>
<comment type="catalytic activity">
    <reaction evidence="1">
        <text>ATP + protein L-histidine = ADP + protein N-phospho-L-histidine.</text>
        <dbReference type="EC" id="2.7.13.3"/>
    </reaction>
</comment>
<keyword evidence="8 10" id="KW-1133">Transmembrane helix</keyword>
<gene>
    <name evidence="12" type="ORF">KAK11_04310</name>
</gene>
<keyword evidence="7" id="KW-0418">Kinase</keyword>
<evidence type="ECO:0000256" key="5">
    <source>
        <dbReference type="ARBA" id="ARBA00022679"/>
    </source>
</evidence>
<keyword evidence="6 10" id="KW-0812">Transmembrane</keyword>
<keyword evidence="9 10" id="KW-0472">Membrane</keyword>
<reference evidence="12 13" key="1">
    <citation type="submission" date="2021-04" db="EMBL/GenBank/DDBJ databases">
        <title>The genome sequence of type strain Ideonella paludis KCTC 32238.</title>
        <authorList>
            <person name="Liu Y."/>
        </authorList>
    </citation>
    <scope>NUCLEOTIDE SEQUENCE [LARGE SCALE GENOMIC DNA]</scope>
    <source>
        <strain evidence="12 13">KCTC 32238</strain>
    </source>
</reference>
<keyword evidence="4" id="KW-0597">Phosphoprotein</keyword>
<organism evidence="12 13">
    <name type="scientific">Ideonella paludis</name>
    <dbReference type="NCBI Taxonomy" id="1233411"/>
    <lineage>
        <taxon>Bacteria</taxon>
        <taxon>Pseudomonadati</taxon>
        <taxon>Pseudomonadota</taxon>
        <taxon>Betaproteobacteria</taxon>
        <taxon>Burkholderiales</taxon>
        <taxon>Sphaerotilaceae</taxon>
        <taxon>Ideonella</taxon>
    </lineage>
</organism>
<dbReference type="InterPro" id="IPR036890">
    <property type="entry name" value="HATPase_C_sf"/>
</dbReference>
<name>A0ABS5DTW9_9BURK</name>
<dbReference type="SUPFAM" id="SSF55874">
    <property type="entry name" value="ATPase domain of HSP90 chaperone/DNA topoisomerase II/histidine kinase"/>
    <property type="match status" value="1"/>
</dbReference>
<feature type="transmembrane region" description="Helical" evidence="10">
    <location>
        <begin position="214"/>
        <end position="240"/>
    </location>
</feature>
<dbReference type="PANTHER" id="PTHR45436:SF5">
    <property type="entry name" value="SENSOR HISTIDINE KINASE TRCS"/>
    <property type="match status" value="1"/>
</dbReference>
<feature type="transmembrane region" description="Helical" evidence="10">
    <location>
        <begin position="16"/>
        <end position="34"/>
    </location>
</feature>
<evidence type="ECO:0000256" key="7">
    <source>
        <dbReference type="ARBA" id="ARBA00022777"/>
    </source>
</evidence>
<feature type="transmembrane region" description="Helical" evidence="10">
    <location>
        <begin position="186"/>
        <end position="207"/>
    </location>
</feature>
<dbReference type="Gene3D" id="2.60.40.2380">
    <property type="match status" value="1"/>
</dbReference>
<feature type="transmembrane region" description="Helical" evidence="10">
    <location>
        <begin position="303"/>
        <end position="325"/>
    </location>
</feature>
<dbReference type="InterPro" id="IPR005467">
    <property type="entry name" value="His_kinase_dom"/>
</dbReference>
<accession>A0ABS5DTW9</accession>
<proteinExistence type="predicted"/>
<evidence type="ECO:0000256" key="10">
    <source>
        <dbReference type="SAM" id="Phobius"/>
    </source>
</evidence>
<evidence type="ECO:0000256" key="1">
    <source>
        <dbReference type="ARBA" id="ARBA00000085"/>
    </source>
</evidence>
<evidence type="ECO:0000256" key="2">
    <source>
        <dbReference type="ARBA" id="ARBA00004370"/>
    </source>
</evidence>
<dbReference type="InterPro" id="IPR050428">
    <property type="entry name" value="TCS_sensor_his_kinase"/>
</dbReference>
<evidence type="ECO:0000259" key="11">
    <source>
        <dbReference type="PROSITE" id="PS50109"/>
    </source>
</evidence>
<feature type="domain" description="Histidine kinase" evidence="11">
    <location>
        <begin position="444"/>
        <end position="653"/>
    </location>
</feature>
<dbReference type="Proteomes" id="UP000672097">
    <property type="component" value="Unassembled WGS sequence"/>
</dbReference>
<dbReference type="EC" id="2.7.13.3" evidence="3"/>
<dbReference type="EMBL" id="JAGQDG010000001">
    <property type="protein sequence ID" value="MBQ0934544.1"/>
    <property type="molecule type" value="Genomic_DNA"/>
</dbReference>
<dbReference type="Pfam" id="PF07696">
    <property type="entry name" value="7TMR-DISMED2"/>
    <property type="match status" value="1"/>
</dbReference>
<evidence type="ECO:0000256" key="3">
    <source>
        <dbReference type="ARBA" id="ARBA00012438"/>
    </source>
</evidence>
<dbReference type="RefSeq" id="WP_210806487.1">
    <property type="nucleotide sequence ID" value="NZ_JAGQDG010000001.1"/>
</dbReference>
<dbReference type="PROSITE" id="PS50109">
    <property type="entry name" value="HIS_KIN"/>
    <property type="match status" value="1"/>
</dbReference>
<evidence type="ECO:0000313" key="12">
    <source>
        <dbReference type="EMBL" id="MBQ0934544.1"/>
    </source>
</evidence>
<evidence type="ECO:0000256" key="9">
    <source>
        <dbReference type="ARBA" id="ARBA00023136"/>
    </source>
</evidence>
<dbReference type="InterPro" id="IPR004358">
    <property type="entry name" value="Sig_transdc_His_kin-like_C"/>
</dbReference>
<dbReference type="PANTHER" id="PTHR45436">
    <property type="entry name" value="SENSOR HISTIDINE KINASE YKOH"/>
    <property type="match status" value="1"/>
</dbReference>
<keyword evidence="5" id="KW-0808">Transferase</keyword>
<feature type="transmembrane region" description="Helical" evidence="10">
    <location>
        <begin position="368"/>
        <end position="389"/>
    </location>
</feature>